<dbReference type="GO" id="GO:0050135">
    <property type="term" value="F:NADP+ nucleosidase activity"/>
    <property type="evidence" value="ECO:0007669"/>
    <property type="project" value="InterPro"/>
</dbReference>
<dbReference type="HOGENOM" id="CLU_062182_1_1_5"/>
<proteinExistence type="predicted"/>
<evidence type="ECO:0000313" key="3">
    <source>
        <dbReference type="Proteomes" id="UP000002646"/>
    </source>
</evidence>
<dbReference type="EMBL" id="AILX01000017">
    <property type="protein sequence ID" value="EJF84419.1"/>
    <property type="molecule type" value="Genomic_DNA"/>
</dbReference>
<dbReference type="PATRIC" id="fig|1094564.3.peg.1402"/>
<comment type="caution">
    <text evidence="2">The sequence shown here is derived from an EMBL/GenBank/DDBJ whole genome shotgun (WGS) entry which is preliminary data.</text>
</comment>
<gene>
    <name evidence="2" type="ORF">MCW_01232</name>
</gene>
<dbReference type="Proteomes" id="UP000002646">
    <property type="component" value="Unassembled WGS sequence"/>
</dbReference>
<accession>J0QN63</accession>
<organism evidence="2 3">
    <name type="scientific">Cardidatus Bartonella washoeensis 085-0475</name>
    <dbReference type="NCBI Taxonomy" id="1094564"/>
    <lineage>
        <taxon>Bacteria</taxon>
        <taxon>Pseudomonadati</taxon>
        <taxon>Pseudomonadota</taxon>
        <taxon>Alphaproteobacteria</taxon>
        <taxon>Hyphomicrobiales</taxon>
        <taxon>Bartonellaceae</taxon>
        <taxon>Bartonella</taxon>
    </lineage>
</organism>
<feature type="domain" description="CD-NTase-associated protein 12/Pycsar effector protein TIR" evidence="1">
    <location>
        <begin position="107"/>
        <end position="230"/>
    </location>
</feature>
<dbReference type="AlphaFoldDB" id="J0QN63"/>
<dbReference type="InterPro" id="IPR019302">
    <property type="entry name" value="CAP12/PCTIR_TIR_dom"/>
</dbReference>
<name>J0QN63_9HYPH</name>
<sequence>MIETCAGHKMEYRGTFEDLKNMVYKTDHEITAEKALYSQSIKIGHQIKVSTGAIVNWYEKKGTLQFQGGEIAKQKLEQDLAKYIEEKSQASFPKTTSNVSPPSSPEIFIVHGHDHVALEQLELALRRLGLEPYILQNTSGNGLTLIEALEREICTPTRSIKFGIVLLTPDDMGYAKSESKTAEKPRARQNVILEMGMLISALSRQNVAILIKQEVEIPSDLKGLRYIPFKNHVRENILELADLLADAGFTLDAKKIAHASR</sequence>
<evidence type="ECO:0000259" key="1">
    <source>
        <dbReference type="Pfam" id="PF10137"/>
    </source>
</evidence>
<evidence type="ECO:0000313" key="2">
    <source>
        <dbReference type="EMBL" id="EJF84419.1"/>
    </source>
</evidence>
<protein>
    <recommendedName>
        <fullName evidence="1">CD-NTase-associated protein 12/Pycsar effector protein TIR domain-containing protein</fullName>
    </recommendedName>
</protein>
<dbReference type="RefSeq" id="WP_006926045.1">
    <property type="nucleotide sequence ID" value="NZ_JH725102.1"/>
</dbReference>
<dbReference type="Pfam" id="PF10137">
    <property type="entry name" value="CAP12-PCTIR_TIR"/>
    <property type="match status" value="1"/>
</dbReference>
<reference evidence="2 3" key="1">
    <citation type="submission" date="2012-03" db="EMBL/GenBank/DDBJ databases">
        <title>The Genome Sequence of Bartonella washoensis 085-0475.</title>
        <authorList>
            <consortium name="The Broad Institute Genome Sequencing Platform"/>
            <consortium name="The Broad Institute Genome Sequencing Center for Infectious Disease"/>
            <person name="Feldgarden M."/>
            <person name="Kirby J."/>
            <person name="Kosoy M."/>
            <person name="Birtles R."/>
            <person name="Probert W.S."/>
            <person name="Chiaraviglio L."/>
            <person name="Young S.K."/>
            <person name="Zeng Q."/>
            <person name="Gargeya S."/>
            <person name="Fitzgerald M."/>
            <person name="Haas B."/>
            <person name="Abouelleil A."/>
            <person name="Alvarado L."/>
            <person name="Arachchi H.M."/>
            <person name="Berlin A."/>
            <person name="Chapman S.B."/>
            <person name="Gearin G."/>
            <person name="Goldberg J."/>
            <person name="Griggs A."/>
            <person name="Gujja S."/>
            <person name="Hansen M."/>
            <person name="Heiman D."/>
            <person name="Howarth C."/>
            <person name="Larimer J."/>
            <person name="Lui A."/>
            <person name="MacDonald P.J.P."/>
            <person name="McCowen C."/>
            <person name="Montmayeur A."/>
            <person name="Murphy C."/>
            <person name="Neiman D."/>
            <person name="Pearson M."/>
            <person name="Priest M."/>
            <person name="Roberts A."/>
            <person name="Saif S."/>
            <person name="Shea T."/>
            <person name="Sisk P."/>
            <person name="Stolte C."/>
            <person name="Sykes S."/>
            <person name="Wortman J."/>
            <person name="Nusbaum C."/>
            <person name="Birren B."/>
        </authorList>
    </citation>
    <scope>NUCLEOTIDE SEQUENCE [LARGE SCALE GENOMIC DNA]</scope>
    <source>
        <strain evidence="2 3">085-0475</strain>
    </source>
</reference>